<comment type="caution">
    <text evidence="2">The sequence shown here is derived from an EMBL/GenBank/DDBJ whole genome shotgun (WGS) entry which is preliminary data.</text>
</comment>
<organism evidence="2 3">
    <name type="scientific">Phytophthora nicotianae P1976</name>
    <dbReference type="NCBI Taxonomy" id="1317066"/>
    <lineage>
        <taxon>Eukaryota</taxon>
        <taxon>Sar</taxon>
        <taxon>Stramenopiles</taxon>
        <taxon>Oomycota</taxon>
        <taxon>Peronosporomycetes</taxon>
        <taxon>Peronosporales</taxon>
        <taxon>Peronosporaceae</taxon>
        <taxon>Phytophthora</taxon>
    </lineage>
</organism>
<dbReference type="Proteomes" id="UP000028582">
    <property type="component" value="Unassembled WGS sequence"/>
</dbReference>
<accession>A0A080ZBF8</accession>
<dbReference type="CDD" id="cd14686">
    <property type="entry name" value="bZIP"/>
    <property type="match status" value="1"/>
</dbReference>
<dbReference type="AlphaFoldDB" id="A0A080ZBF8"/>
<keyword evidence="1" id="KW-0175">Coiled coil</keyword>
<evidence type="ECO:0008006" key="4">
    <source>
        <dbReference type="Google" id="ProtNLM"/>
    </source>
</evidence>
<evidence type="ECO:0000313" key="3">
    <source>
        <dbReference type="Proteomes" id="UP000028582"/>
    </source>
</evidence>
<dbReference type="EMBL" id="ANJA01003349">
    <property type="protein sequence ID" value="ETO63969.1"/>
    <property type="molecule type" value="Genomic_DNA"/>
</dbReference>
<name>A0A080ZBF8_PHYNI</name>
<evidence type="ECO:0000313" key="2">
    <source>
        <dbReference type="EMBL" id="ETO63969.1"/>
    </source>
</evidence>
<evidence type="ECO:0000256" key="1">
    <source>
        <dbReference type="SAM" id="Coils"/>
    </source>
</evidence>
<feature type="coiled-coil region" evidence="1">
    <location>
        <begin position="10"/>
        <end position="37"/>
    </location>
</feature>
<proteinExistence type="predicted"/>
<gene>
    <name evidence="2" type="ORF">F444_18409</name>
</gene>
<dbReference type="OrthoDB" id="101358at2759"/>
<sequence>MADKRRKATSTKRKEEISELKAEIRNLRSELDLKSELKELQGLVKAPPVDVVVSENINLSSAIHQQQFDIARAHSTLPPPLELHPLCTRICLKKSWDQRSATLLSLREQKFRAAHEYITIRSQYSSSYSSDERFETANGDVCCSIFQTVHFPGVKSLKQVYDAVLFSMNNVEISICERLGHITTRDDYDCVDSSIYNARMISTDDMGVMTEVSGIMFSRFFDSDDRSFSDAPCGMLVIDSVDEDELYPYVPSERVRKDVSAAFVLTADHPQHDTLVVTLRRAAFVKLHYPEFEMSEGVWQELQQDVARWGDVTTRAIRSVLYSVP</sequence>
<reference evidence="2 3" key="1">
    <citation type="submission" date="2013-11" db="EMBL/GenBank/DDBJ databases">
        <title>The Genome Sequence of Phytophthora parasitica P1976.</title>
        <authorList>
            <consortium name="The Broad Institute Genomics Platform"/>
            <person name="Russ C."/>
            <person name="Tyler B."/>
            <person name="Panabieres F."/>
            <person name="Shan W."/>
            <person name="Tripathy S."/>
            <person name="Grunwald N."/>
            <person name="Machado M."/>
            <person name="Johnson C.S."/>
            <person name="Walker B."/>
            <person name="Young S."/>
            <person name="Zeng Q."/>
            <person name="Gargeya S."/>
            <person name="Fitzgerald M."/>
            <person name="Haas B."/>
            <person name="Abouelleil A."/>
            <person name="Allen A.W."/>
            <person name="Alvarado L."/>
            <person name="Arachchi H.M."/>
            <person name="Berlin A.M."/>
            <person name="Chapman S.B."/>
            <person name="Gainer-Dewar J."/>
            <person name="Goldberg J."/>
            <person name="Griggs A."/>
            <person name="Gujja S."/>
            <person name="Hansen M."/>
            <person name="Howarth C."/>
            <person name="Imamovic A."/>
            <person name="Ireland A."/>
            <person name="Larimer J."/>
            <person name="McCowan C."/>
            <person name="Murphy C."/>
            <person name="Pearson M."/>
            <person name="Poon T.W."/>
            <person name="Priest M."/>
            <person name="Roberts A."/>
            <person name="Saif S."/>
            <person name="Shea T."/>
            <person name="Sisk P."/>
            <person name="Sykes S."/>
            <person name="Wortman J."/>
            <person name="Nusbaum C."/>
            <person name="Birren B."/>
        </authorList>
    </citation>
    <scope>NUCLEOTIDE SEQUENCE [LARGE SCALE GENOMIC DNA]</scope>
    <source>
        <strain evidence="2 3">P1976</strain>
    </source>
</reference>
<protein>
    <recommendedName>
        <fullName evidence="4">START domain-containing protein</fullName>
    </recommendedName>
</protein>